<evidence type="ECO:0000256" key="1">
    <source>
        <dbReference type="SAM" id="SignalP"/>
    </source>
</evidence>
<keyword evidence="1" id="KW-0732">Signal</keyword>
<dbReference type="InterPro" id="IPR008969">
    <property type="entry name" value="CarboxyPept-like_regulatory"/>
</dbReference>
<feature type="chain" id="PRO_5012227786" description="CarboxypepD_reg-like domain-containing protein" evidence="1">
    <location>
        <begin position="20"/>
        <end position="246"/>
    </location>
</feature>
<name>A0A1K1R8E8_9FLAO</name>
<organism evidence="2 3">
    <name type="scientific">Cellulophaga fucicola</name>
    <dbReference type="NCBI Taxonomy" id="76595"/>
    <lineage>
        <taxon>Bacteria</taxon>
        <taxon>Pseudomonadati</taxon>
        <taxon>Bacteroidota</taxon>
        <taxon>Flavobacteriia</taxon>
        <taxon>Flavobacteriales</taxon>
        <taxon>Flavobacteriaceae</taxon>
        <taxon>Cellulophaga</taxon>
    </lineage>
</organism>
<dbReference type="AlphaFoldDB" id="A0A1K1R8E8"/>
<dbReference type="SUPFAM" id="SSF49464">
    <property type="entry name" value="Carboxypeptidase regulatory domain-like"/>
    <property type="match status" value="1"/>
</dbReference>
<reference evidence="3" key="1">
    <citation type="submission" date="2016-11" db="EMBL/GenBank/DDBJ databases">
        <authorList>
            <person name="Varghese N."/>
            <person name="Submissions S."/>
        </authorList>
    </citation>
    <scope>NUCLEOTIDE SEQUENCE [LARGE SCALE GENOMIC DNA]</scope>
    <source>
        <strain evidence="3">DSM 24786</strain>
    </source>
</reference>
<accession>A0A1K1R8E8</accession>
<sequence length="246" mass="28240">MKNNLLALFFLLITVTVFAQDAERTLLRGTVIYRDINVPDLDVINVTAEDAVVTDQDGDFAINVKLGDQLAFTALNYKIKIVFITEAILKKNRLVIDVNEKVTELDEVVVSPEDQEKFIELKNEEFKEVEYEIDRTTIVNNVANTDIQNGGLQNGINFVNLFKALTKSKKKKDEKAKVPEIKISRVLRQVYEDDFFVTDLGIPQDKIDNFLQYCDDKIPSQTLLKKSNEFQLIDFLVTHSKEYKKL</sequence>
<keyword evidence="3" id="KW-1185">Reference proteome</keyword>
<dbReference type="STRING" id="76595.SAMN05660313_03383"/>
<proteinExistence type="predicted"/>
<dbReference type="EMBL" id="FPIY01000008">
    <property type="protein sequence ID" value="SFW68188.1"/>
    <property type="molecule type" value="Genomic_DNA"/>
</dbReference>
<dbReference type="Proteomes" id="UP000183257">
    <property type="component" value="Unassembled WGS sequence"/>
</dbReference>
<protein>
    <recommendedName>
        <fullName evidence="4">CarboxypepD_reg-like domain-containing protein</fullName>
    </recommendedName>
</protein>
<evidence type="ECO:0000313" key="3">
    <source>
        <dbReference type="Proteomes" id="UP000183257"/>
    </source>
</evidence>
<dbReference type="RefSeq" id="WP_072304993.1">
    <property type="nucleotide sequence ID" value="NZ_CBDUMO010000149.1"/>
</dbReference>
<evidence type="ECO:0008006" key="4">
    <source>
        <dbReference type="Google" id="ProtNLM"/>
    </source>
</evidence>
<feature type="signal peptide" evidence="1">
    <location>
        <begin position="1"/>
        <end position="19"/>
    </location>
</feature>
<evidence type="ECO:0000313" key="2">
    <source>
        <dbReference type="EMBL" id="SFW68188.1"/>
    </source>
</evidence>
<dbReference type="OrthoDB" id="1436952at2"/>
<gene>
    <name evidence="2" type="ORF">SAMN05660313_03383</name>
</gene>